<dbReference type="EMBL" id="JAGKQM010000964">
    <property type="protein sequence ID" value="KAH0852840.1"/>
    <property type="molecule type" value="Genomic_DNA"/>
</dbReference>
<dbReference type="Proteomes" id="UP000824890">
    <property type="component" value="Unassembled WGS sequence"/>
</dbReference>
<reference evidence="7 8" key="1">
    <citation type="submission" date="2021-05" db="EMBL/GenBank/DDBJ databases">
        <title>Genome Assembly of Synthetic Allotetraploid Brassica napus Reveals Homoeologous Exchanges between Subgenomes.</title>
        <authorList>
            <person name="Davis J.T."/>
        </authorList>
    </citation>
    <scope>NUCLEOTIDE SEQUENCE [LARGE SCALE GENOMIC DNA]</scope>
    <source>
        <strain evidence="8">cv. Da-Ae</strain>
        <tissue evidence="7">Seedling</tissue>
    </source>
</reference>
<keyword evidence="2 4" id="KW-0863">Zinc-finger</keyword>
<evidence type="ECO:0000256" key="2">
    <source>
        <dbReference type="ARBA" id="ARBA00022771"/>
    </source>
</evidence>
<dbReference type="PROSITE" id="PS51999">
    <property type="entry name" value="ZF_GRF"/>
    <property type="match status" value="1"/>
</dbReference>
<evidence type="ECO:0000256" key="5">
    <source>
        <dbReference type="SAM" id="Coils"/>
    </source>
</evidence>
<feature type="domain" description="GRF-type" evidence="6">
    <location>
        <begin position="217"/>
        <end position="259"/>
    </location>
</feature>
<evidence type="ECO:0000256" key="4">
    <source>
        <dbReference type="PROSITE-ProRule" id="PRU01343"/>
    </source>
</evidence>
<comment type="caution">
    <text evidence="7">The sequence shown here is derived from an EMBL/GenBank/DDBJ whole genome shotgun (WGS) entry which is preliminary data.</text>
</comment>
<evidence type="ECO:0000313" key="8">
    <source>
        <dbReference type="Proteomes" id="UP000824890"/>
    </source>
</evidence>
<feature type="non-terminal residue" evidence="7">
    <location>
        <position position="317"/>
    </location>
</feature>
<protein>
    <recommendedName>
        <fullName evidence="6">GRF-type domain-containing protein</fullName>
    </recommendedName>
</protein>
<dbReference type="PANTHER" id="PTHR33248">
    <property type="entry name" value="ZINC ION-BINDING PROTEIN"/>
    <property type="match status" value="1"/>
</dbReference>
<keyword evidence="1" id="KW-0479">Metal-binding</keyword>
<dbReference type="InterPro" id="IPR010666">
    <property type="entry name" value="Znf_GRF"/>
</dbReference>
<evidence type="ECO:0000259" key="6">
    <source>
        <dbReference type="PROSITE" id="PS51999"/>
    </source>
</evidence>
<dbReference type="Pfam" id="PF06839">
    <property type="entry name" value="Zn_ribbon_GRF"/>
    <property type="match status" value="1"/>
</dbReference>
<keyword evidence="8" id="KW-1185">Reference proteome</keyword>
<evidence type="ECO:0000256" key="1">
    <source>
        <dbReference type="ARBA" id="ARBA00022723"/>
    </source>
</evidence>
<sequence length="317" mass="35902">MGRWIGTQGVEGLSQASYVPDFDLCQTKKEDDWWTPMNSVRGSKDKPVKKEKTAPPLSQWEKWCKGTSQGIQLSDSPLLEDASPEASLYTISEEVVSAGKWLGNEEMDAVMFIWHVNTTLNRSATSRVAFMSAMFCLQLDDAYNKFLPNKKSYQLPDFLLGYGRGELPSHGRTDLVWGVDVDRLYFPMFVNAMSNAVNSSSTSRDRLAKQRGIPTRCNCGEAVSRFTSTTVKNPGRLFHCCPMGSEKDKTHLFKWTDKSVVEEIEDFQDLFDVLLVDNSEFQKSVRAGETMMKRHESRIQEMEDAIGHCEEKTSKCI</sequence>
<evidence type="ECO:0000313" key="7">
    <source>
        <dbReference type="EMBL" id="KAH0852840.1"/>
    </source>
</evidence>
<accession>A0ABQ7XCX0</accession>
<keyword evidence="3" id="KW-0862">Zinc</keyword>
<name>A0ABQ7XCX0_BRANA</name>
<organism evidence="7 8">
    <name type="scientific">Brassica napus</name>
    <name type="common">Rape</name>
    <dbReference type="NCBI Taxonomy" id="3708"/>
    <lineage>
        <taxon>Eukaryota</taxon>
        <taxon>Viridiplantae</taxon>
        <taxon>Streptophyta</taxon>
        <taxon>Embryophyta</taxon>
        <taxon>Tracheophyta</taxon>
        <taxon>Spermatophyta</taxon>
        <taxon>Magnoliopsida</taxon>
        <taxon>eudicotyledons</taxon>
        <taxon>Gunneridae</taxon>
        <taxon>Pentapetalae</taxon>
        <taxon>rosids</taxon>
        <taxon>malvids</taxon>
        <taxon>Brassicales</taxon>
        <taxon>Brassicaceae</taxon>
        <taxon>Brassiceae</taxon>
        <taxon>Brassica</taxon>
    </lineage>
</organism>
<evidence type="ECO:0000256" key="3">
    <source>
        <dbReference type="ARBA" id="ARBA00022833"/>
    </source>
</evidence>
<proteinExistence type="predicted"/>
<gene>
    <name evidence="7" type="ORF">HID58_093664</name>
</gene>
<keyword evidence="5" id="KW-0175">Coiled coil</keyword>
<feature type="coiled-coil region" evidence="5">
    <location>
        <begin position="285"/>
        <end position="312"/>
    </location>
</feature>